<dbReference type="GO" id="GO:0030983">
    <property type="term" value="F:mismatched DNA binding"/>
    <property type="evidence" value="ECO:0007669"/>
    <property type="project" value="InterPro"/>
</dbReference>
<keyword evidence="3" id="KW-0547">Nucleotide-binding</keyword>
<evidence type="ECO:0000313" key="10">
    <source>
        <dbReference type="EMBL" id="KAG1554195.1"/>
    </source>
</evidence>
<dbReference type="Gene3D" id="3.40.50.300">
    <property type="entry name" value="P-loop containing nucleotide triphosphate hydrolases"/>
    <property type="match status" value="1"/>
</dbReference>
<keyword evidence="4" id="KW-0067">ATP-binding</keyword>
<dbReference type="Gene3D" id="3.30.420.110">
    <property type="entry name" value="MutS, connector domain"/>
    <property type="match status" value="1"/>
</dbReference>
<protein>
    <recommendedName>
        <fullName evidence="2 7">DNA mismatch repair protein MSH3</fullName>
    </recommendedName>
    <alternativeName>
        <fullName evidence="2 7">DNA mismatch repair protein MSH3</fullName>
    </alternativeName>
</protein>
<evidence type="ECO:0000256" key="4">
    <source>
        <dbReference type="ARBA" id="ARBA00022840"/>
    </source>
</evidence>
<dbReference type="SUPFAM" id="SSF52540">
    <property type="entry name" value="P-loop containing nucleoside triphosphate hydrolases"/>
    <property type="match status" value="1"/>
</dbReference>
<evidence type="ECO:0000259" key="8">
    <source>
        <dbReference type="SMART" id="SM00533"/>
    </source>
</evidence>
<dbReference type="Pfam" id="PF00488">
    <property type="entry name" value="MutS_V"/>
    <property type="match status" value="1"/>
</dbReference>
<keyword evidence="6" id="KW-0469">Meiosis</keyword>
<dbReference type="AlphaFoldDB" id="A0A9P6YPT2"/>
<dbReference type="GO" id="GO:0140664">
    <property type="term" value="F:ATP-dependent DNA damage sensor activity"/>
    <property type="evidence" value="ECO:0007669"/>
    <property type="project" value="InterPro"/>
</dbReference>
<feature type="domain" description="DNA mismatch repair proteins mutS family" evidence="9">
    <location>
        <begin position="505"/>
        <end position="698"/>
    </location>
</feature>
<organism evidence="10 11">
    <name type="scientific">Rhizopus oryzae</name>
    <name type="common">Mucormycosis agent</name>
    <name type="synonym">Rhizopus arrhizus var. delemar</name>
    <dbReference type="NCBI Taxonomy" id="64495"/>
    <lineage>
        <taxon>Eukaryota</taxon>
        <taxon>Fungi</taxon>
        <taxon>Fungi incertae sedis</taxon>
        <taxon>Mucoromycota</taxon>
        <taxon>Mucoromycotina</taxon>
        <taxon>Mucoromycetes</taxon>
        <taxon>Mucorales</taxon>
        <taxon>Mucorineae</taxon>
        <taxon>Rhizopodaceae</taxon>
        <taxon>Rhizopus</taxon>
    </lineage>
</organism>
<accession>A0A9P6YPT2</accession>
<dbReference type="EMBL" id="JAANIT010000005">
    <property type="protein sequence ID" value="KAG1554195.1"/>
    <property type="molecule type" value="Genomic_DNA"/>
</dbReference>
<dbReference type="InterPro" id="IPR011184">
    <property type="entry name" value="DNA_mismatch_repair_Msh2"/>
</dbReference>
<dbReference type="Pfam" id="PF05190">
    <property type="entry name" value="MutS_IV"/>
    <property type="match status" value="1"/>
</dbReference>
<feature type="domain" description="DNA mismatch repair protein MutS core" evidence="8">
    <location>
        <begin position="212"/>
        <end position="489"/>
    </location>
</feature>
<name>A0A9P6YPT2_RHIOR</name>
<comment type="caution">
    <text evidence="10">The sequence shown here is derived from an EMBL/GenBank/DDBJ whole genome shotgun (WGS) entry which is preliminary data.</text>
</comment>
<dbReference type="InterPro" id="IPR007696">
    <property type="entry name" value="DNA_mismatch_repair_MutS_core"/>
</dbReference>
<comment type="similarity">
    <text evidence="1">Belongs to the DNA mismatch repair MutS family.</text>
</comment>
<proteinExistence type="inferred from homology"/>
<dbReference type="InterPro" id="IPR027417">
    <property type="entry name" value="P-loop_NTPase"/>
</dbReference>
<dbReference type="SMART" id="SM00533">
    <property type="entry name" value="MUTSd"/>
    <property type="match status" value="1"/>
</dbReference>
<dbReference type="GO" id="GO:0007131">
    <property type="term" value="P:reciprocal meiotic recombination"/>
    <property type="evidence" value="ECO:0007669"/>
    <property type="project" value="TreeGrafter"/>
</dbReference>
<dbReference type="OrthoDB" id="276261at2759"/>
<dbReference type="Gene3D" id="1.10.1420.10">
    <property type="match status" value="3"/>
</dbReference>
<dbReference type="InterPro" id="IPR036678">
    <property type="entry name" value="MutS_con_dom_sf"/>
</dbReference>
<keyword evidence="5" id="KW-0238">DNA-binding</keyword>
<dbReference type="InterPro" id="IPR007861">
    <property type="entry name" value="DNA_mismatch_repair_MutS_clamp"/>
</dbReference>
<dbReference type="PIRSF" id="PIRSF005813">
    <property type="entry name" value="MSH2"/>
    <property type="match status" value="1"/>
</dbReference>
<dbReference type="Proteomes" id="UP000717996">
    <property type="component" value="Unassembled WGS sequence"/>
</dbReference>
<evidence type="ECO:0000256" key="2">
    <source>
        <dbReference type="ARBA" id="ARBA00022151"/>
    </source>
</evidence>
<evidence type="ECO:0000256" key="1">
    <source>
        <dbReference type="ARBA" id="ARBA00006271"/>
    </source>
</evidence>
<dbReference type="SUPFAM" id="SSF48334">
    <property type="entry name" value="DNA repair protein MutS, domain III"/>
    <property type="match status" value="1"/>
</dbReference>
<dbReference type="PANTHER" id="PTHR11361">
    <property type="entry name" value="DNA MISMATCH REPAIR PROTEIN MUTS FAMILY MEMBER"/>
    <property type="match status" value="1"/>
</dbReference>
<dbReference type="GO" id="GO:0006298">
    <property type="term" value="P:mismatch repair"/>
    <property type="evidence" value="ECO:0007669"/>
    <property type="project" value="InterPro"/>
</dbReference>
<evidence type="ECO:0000256" key="5">
    <source>
        <dbReference type="ARBA" id="ARBA00023125"/>
    </source>
</evidence>
<evidence type="ECO:0000256" key="3">
    <source>
        <dbReference type="ARBA" id="ARBA00022741"/>
    </source>
</evidence>
<gene>
    <name evidence="10" type="ORF">G6F51_000115</name>
</gene>
<dbReference type="SMART" id="SM00534">
    <property type="entry name" value="MUTSac"/>
    <property type="match status" value="1"/>
</dbReference>
<evidence type="ECO:0000313" key="11">
    <source>
        <dbReference type="Proteomes" id="UP000717996"/>
    </source>
</evidence>
<reference evidence="10" key="1">
    <citation type="journal article" date="2020" name="Microb. Genom.">
        <title>Genetic diversity of clinical and environmental Mucorales isolates obtained from an investigation of mucormycosis cases among solid organ transplant recipients.</title>
        <authorList>
            <person name="Nguyen M.H."/>
            <person name="Kaul D."/>
            <person name="Muto C."/>
            <person name="Cheng S.J."/>
            <person name="Richter R.A."/>
            <person name="Bruno V.M."/>
            <person name="Liu G."/>
            <person name="Beyhan S."/>
            <person name="Sundermann A.J."/>
            <person name="Mounaud S."/>
            <person name="Pasculle A.W."/>
            <person name="Nierman W.C."/>
            <person name="Driscoll E."/>
            <person name="Cumbie R."/>
            <person name="Clancy C.J."/>
            <person name="Dupont C.L."/>
        </authorList>
    </citation>
    <scope>NUCLEOTIDE SEQUENCE</scope>
    <source>
        <strain evidence="10">GL16</strain>
    </source>
</reference>
<evidence type="ECO:0000256" key="7">
    <source>
        <dbReference type="ARBA" id="ARBA00073774"/>
    </source>
</evidence>
<dbReference type="FunFam" id="3.40.50.300:FF:000870">
    <property type="entry name" value="MutS protein homolog 4"/>
    <property type="match status" value="1"/>
</dbReference>
<dbReference type="InterPro" id="IPR045076">
    <property type="entry name" value="MutS"/>
</dbReference>
<sequence>MLNEPSLSLLASTVNTIDRSEILARPMTAMSTITKRSKCLMAITEGRGIAIEIGICLFDMNSCECTLSQFADTPTFTRTLQKIDINDPQKILMTSREASESNSTLYQLIEQYYSHITITTLSRRCFNDGAGIDYIKKYGLQEDVPGLLVGVSPKFYCLAATSGTFRFILENEDFVFADHTIKFSYQGAEGTVMIDSITARNLELVINTTNTRTENTLLGILDKTCTQMGKRLLRMNILQPPCCLDIIMDRLDAVDELFESEEGLFNIQSSLKSLVDLDHSIAFIVKVPKVDRKVSRKQTLAVQYSESKINQILSDPAFNEFENAISWRQWFTRSRQAYKEAIEDIYELVVEYSESTKLNMKLQFSASNGFFIQISTSELSDEDGKVLPENFINVVKKRKVLQFTTLELKNSRMNESLAEVYLMSDKTISELLQLFRENINFLYKASEAIAILDMLASFASNRLSYNYIRPDFSGTLAIKSGRHPILDHILTFPLVPNDTFASLSSSFQIITGPNMSGKSTYLRQVALLNIMAHIGSFVPAEYASFRLCDQILSRLANDNAFSDIGTSSFMTEMRETAYLLQNVTDSSLVMMDELCRSTSPTDALGIAAAVCEELIQTKAFCFFATHFHELTRTLVIYPNVVNLQFKVDVKMNNRDCLIDYQYRIEDGNLSTENHYGLQTAQLLGLPKQVLSAAYEIVKDLKKDKQIFYNNEKTKEITKERRLLWFADKMLQLDQANLNNEQLFEQIVNLQDSMLKESL</sequence>
<dbReference type="InterPro" id="IPR036187">
    <property type="entry name" value="DNA_mismatch_repair_MutS_sf"/>
</dbReference>
<dbReference type="PANTHER" id="PTHR11361:SF21">
    <property type="entry name" value="MUTS PROTEIN HOMOLOG 4"/>
    <property type="match status" value="1"/>
</dbReference>
<dbReference type="GO" id="GO:0005634">
    <property type="term" value="C:nucleus"/>
    <property type="evidence" value="ECO:0007669"/>
    <property type="project" value="TreeGrafter"/>
</dbReference>
<dbReference type="Pfam" id="PF05192">
    <property type="entry name" value="MutS_III"/>
    <property type="match status" value="1"/>
</dbReference>
<dbReference type="InterPro" id="IPR000432">
    <property type="entry name" value="DNA_mismatch_repair_MutS_C"/>
</dbReference>
<evidence type="ECO:0000256" key="6">
    <source>
        <dbReference type="ARBA" id="ARBA00023254"/>
    </source>
</evidence>
<dbReference type="GO" id="GO:0005524">
    <property type="term" value="F:ATP binding"/>
    <property type="evidence" value="ECO:0007669"/>
    <property type="project" value="UniProtKB-KW"/>
</dbReference>
<evidence type="ECO:0000259" key="9">
    <source>
        <dbReference type="SMART" id="SM00534"/>
    </source>
</evidence>